<evidence type="ECO:0000256" key="1">
    <source>
        <dbReference type="SAM" id="MobiDB-lite"/>
    </source>
</evidence>
<keyword evidence="3" id="KW-1185">Reference proteome</keyword>
<feature type="region of interest" description="Disordered" evidence="1">
    <location>
        <begin position="330"/>
        <end position="373"/>
    </location>
</feature>
<dbReference type="OrthoDB" id="3685818at2759"/>
<feature type="compositionally biased region" description="Polar residues" evidence="1">
    <location>
        <begin position="268"/>
        <end position="277"/>
    </location>
</feature>
<feature type="compositionally biased region" description="Basic residues" evidence="1">
    <location>
        <begin position="197"/>
        <end position="206"/>
    </location>
</feature>
<dbReference type="AlphaFoldDB" id="A0A9P4HCH3"/>
<proteinExistence type="predicted"/>
<dbReference type="Proteomes" id="UP000799777">
    <property type="component" value="Unassembled WGS sequence"/>
</dbReference>
<comment type="caution">
    <text evidence="2">The sequence shown here is derived from an EMBL/GenBank/DDBJ whole genome shotgun (WGS) entry which is preliminary data.</text>
</comment>
<organism evidence="2 3">
    <name type="scientific">Setomelanomma holmii</name>
    <dbReference type="NCBI Taxonomy" id="210430"/>
    <lineage>
        <taxon>Eukaryota</taxon>
        <taxon>Fungi</taxon>
        <taxon>Dikarya</taxon>
        <taxon>Ascomycota</taxon>
        <taxon>Pezizomycotina</taxon>
        <taxon>Dothideomycetes</taxon>
        <taxon>Pleosporomycetidae</taxon>
        <taxon>Pleosporales</taxon>
        <taxon>Pleosporineae</taxon>
        <taxon>Phaeosphaeriaceae</taxon>
        <taxon>Setomelanomma</taxon>
    </lineage>
</organism>
<dbReference type="EMBL" id="ML978178">
    <property type="protein sequence ID" value="KAF2031729.1"/>
    <property type="molecule type" value="Genomic_DNA"/>
</dbReference>
<feature type="region of interest" description="Disordered" evidence="1">
    <location>
        <begin position="669"/>
        <end position="719"/>
    </location>
</feature>
<feature type="region of interest" description="Disordered" evidence="1">
    <location>
        <begin position="43"/>
        <end position="277"/>
    </location>
</feature>
<gene>
    <name evidence="2" type="ORF">EK21DRAFT_87765</name>
</gene>
<feature type="compositionally biased region" description="Basic and acidic residues" evidence="1">
    <location>
        <begin position="250"/>
        <end position="260"/>
    </location>
</feature>
<feature type="compositionally biased region" description="Polar residues" evidence="1">
    <location>
        <begin position="80"/>
        <end position="100"/>
    </location>
</feature>
<sequence>MPPFGLYRVPQHHLYGDSPPAIRPVYNTMDFQDDETTVDSAKTITDNRAQVVNGIAKTERKKDKKKRTSSCESGAKDASAPNNTPQTAGTTVVPTLANSNDKTGKDKSHKKSKDKNKDATSTSGCESMKKRNRDSGNQTEQPSLASTIREPQQSGQPDDIAFKKRKREKDNRGIIGQGAAGPVEIGHNTEGKDLAVKKSKKDKKRISLATSNINKVPTGASPYASTPRKTPIPLPQKLDLRATSGMGSPKSRDSRTEGKASEVLVNETPPSQMAFKNSASRQTGILFNLSLEGGAITGSKKPKKAPTQLISFPSMVGTGRVSAVTPPAFSQPVTDVGQQNRPALTSSNLLRYTQPLNDEPKPRPRGRAASVSSASSMSIKDAFARMSKPSPSSSFDFDLFFTPESRKKIQQGSHAEADVQTFDATFSGSRASVNFKAEETLLLQYLRLRAGSDLAGPPPCLKQATGCSSKSEQILRLMREDDSSILKITICSDAEQAAFDHSVAAALEAERFLRNAIMAYVPVPLGKLEGVYSLYCPKYGSAHIDKYGYGQRTLSIQRPSGFNVASQTYTARVSIPPRPMAYTVLAFTAPTHASFRSTTITTSVEGYTMGLVCLGNGYLVLRMDLSLLLTGMKSEVVGKDGDTCMEFLGVRERDVDGVGPVKWDAMETKARKESEAKQMADKKAAAVDAVNSEASPKKKRGRPTNAERERRALEAAAQT</sequence>
<name>A0A9P4HCH3_9PLEO</name>
<accession>A0A9P4HCH3</accession>
<protein>
    <submittedName>
        <fullName evidence="2">Uncharacterized protein</fullName>
    </submittedName>
</protein>
<feature type="compositionally biased region" description="Basic and acidic residues" evidence="1">
    <location>
        <begin position="669"/>
        <end position="685"/>
    </location>
</feature>
<evidence type="ECO:0000313" key="2">
    <source>
        <dbReference type="EMBL" id="KAF2031729.1"/>
    </source>
</evidence>
<feature type="compositionally biased region" description="Polar residues" evidence="1">
    <location>
        <begin position="135"/>
        <end position="156"/>
    </location>
</feature>
<evidence type="ECO:0000313" key="3">
    <source>
        <dbReference type="Proteomes" id="UP000799777"/>
    </source>
</evidence>
<reference evidence="2" key="1">
    <citation type="journal article" date="2020" name="Stud. Mycol.">
        <title>101 Dothideomycetes genomes: a test case for predicting lifestyles and emergence of pathogens.</title>
        <authorList>
            <person name="Haridas S."/>
            <person name="Albert R."/>
            <person name="Binder M."/>
            <person name="Bloem J."/>
            <person name="Labutti K."/>
            <person name="Salamov A."/>
            <person name="Andreopoulos B."/>
            <person name="Baker S."/>
            <person name="Barry K."/>
            <person name="Bills G."/>
            <person name="Bluhm B."/>
            <person name="Cannon C."/>
            <person name="Castanera R."/>
            <person name="Culley D."/>
            <person name="Daum C."/>
            <person name="Ezra D."/>
            <person name="Gonzalez J."/>
            <person name="Henrissat B."/>
            <person name="Kuo A."/>
            <person name="Liang C."/>
            <person name="Lipzen A."/>
            <person name="Lutzoni F."/>
            <person name="Magnuson J."/>
            <person name="Mondo S."/>
            <person name="Nolan M."/>
            <person name="Ohm R."/>
            <person name="Pangilinan J."/>
            <person name="Park H.-J."/>
            <person name="Ramirez L."/>
            <person name="Alfaro M."/>
            <person name="Sun H."/>
            <person name="Tritt A."/>
            <person name="Yoshinaga Y."/>
            <person name="Zwiers L.-H."/>
            <person name="Turgeon B."/>
            <person name="Goodwin S."/>
            <person name="Spatafora J."/>
            <person name="Crous P."/>
            <person name="Grigoriev I."/>
        </authorList>
    </citation>
    <scope>NUCLEOTIDE SEQUENCE</scope>
    <source>
        <strain evidence="2">CBS 110217</strain>
    </source>
</reference>
<feature type="compositionally biased region" description="Basic and acidic residues" evidence="1">
    <location>
        <begin position="187"/>
        <end position="196"/>
    </location>
</feature>
<feature type="compositionally biased region" description="Polar residues" evidence="1">
    <location>
        <begin position="331"/>
        <end position="356"/>
    </location>
</feature>